<dbReference type="AlphaFoldDB" id="A0A4U9XWB5"/>
<proteinExistence type="predicted"/>
<dbReference type="RefSeq" id="WP_077353867.1">
    <property type="nucleotide sequence ID" value="NZ_CABEHT010000001.1"/>
</dbReference>
<evidence type="ECO:0000313" key="2">
    <source>
        <dbReference type="Proteomes" id="UP000394068"/>
    </source>
</evidence>
<protein>
    <submittedName>
        <fullName evidence="1">Thiazolylpeptide-type bacteriocin</fullName>
    </submittedName>
</protein>
<sequence length="52" mass="5526">MKSLLNIDDSMIESLNLSDFEVIDSIELSEADEKAILGASCTTCTCCCSCCG</sequence>
<evidence type="ECO:0000313" key="1">
    <source>
        <dbReference type="EMBL" id="VTS17011.1"/>
    </source>
</evidence>
<organism evidence="1 2">
    <name type="scientific">Streptococcus pseudoporcinus</name>
    <dbReference type="NCBI Taxonomy" id="361101"/>
    <lineage>
        <taxon>Bacteria</taxon>
        <taxon>Bacillati</taxon>
        <taxon>Bacillota</taxon>
        <taxon>Bacilli</taxon>
        <taxon>Lactobacillales</taxon>
        <taxon>Streptococcaceae</taxon>
        <taxon>Streptococcus</taxon>
    </lineage>
</organism>
<accession>A0A4U9XWB5</accession>
<name>A0A4U9XWB5_9STRE</name>
<dbReference type="NCBIfam" id="TIGR03892">
    <property type="entry name" value="thiopep_precurs"/>
    <property type="match status" value="1"/>
</dbReference>
<dbReference type="Proteomes" id="UP000394068">
    <property type="component" value="Unassembled WGS sequence"/>
</dbReference>
<dbReference type="InterPro" id="IPR023895">
    <property type="entry name" value="Thiopep_bacteriocin_prcur"/>
</dbReference>
<gene>
    <name evidence="1" type="ORF">NCTC5386_01531</name>
</gene>
<dbReference type="NCBIfam" id="NF033401">
    <property type="entry name" value="thiazolyl_BerA"/>
    <property type="match status" value="1"/>
</dbReference>
<reference evidence="1 2" key="1">
    <citation type="submission" date="2019-05" db="EMBL/GenBank/DDBJ databases">
        <authorList>
            <consortium name="Pathogen Informatics"/>
        </authorList>
    </citation>
    <scope>NUCLEOTIDE SEQUENCE [LARGE SCALE GENOMIC DNA]</scope>
    <source>
        <strain evidence="1 2">NCTC5386</strain>
    </source>
</reference>
<dbReference type="EMBL" id="CABEHT010000001">
    <property type="protein sequence ID" value="VTS17011.1"/>
    <property type="molecule type" value="Genomic_DNA"/>
</dbReference>